<dbReference type="PANTHER" id="PTHR30487">
    <property type="entry name" value="TYPE 4 PREPILIN-LIKE PROTEINS LEADER PEPTIDE-PROCESSING ENZYME"/>
    <property type="match status" value="1"/>
</dbReference>
<evidence type="ECO:0000256" key="1">
    <source>
        <dbReference type="ARBA" id="ARBA00005801"/>
    </source>
</evidence>
<feature type="transmembrane region" description="Helical" evidence="2">
    <location>
        <begin position="101"/>
        <end position="126"/>
    </location>
</feature>
<dbReference type="Proteomes" id="UP000199608">
    <property type="component" value="Unassembled WGS sequence"/>
</dbReference>
<feature type="transmembrane region" description="Helical" evidence="2">
    <location>
        <begin position="164"/>
        <end position="183"/>
    </location>
</feature>
<feature type="transmembrane region" description="Helical" evidence="2">
    <location>
        <begin position="61"/>
        <end position="81"/>
    </location>
</feature>
<keyword evidence="2" id="KW-0812">Transmembrane</keyword>
<name>A0A1H2ERU9_9BACT</name>
<evidence type="ECO:0000313" key="4">
    <source>
        <dbReference type="EMBL" id="SDT97774.1"/>
    </source>
</evidence>
<keyword evidence="2" id="KW-1133">Transmembrane helix</keyword>
<dbReference type="PANTHER" id="PTHR30487:SF0">
    <property type="entry name" value="PREPILIN LEADER PEPTIDASE_N-METHYLTRANSFERASE-RELATED"/>
    <property type="match status" value="1"/>
</dbReference>
<protein>
    <submittedName>
        <fullName evidence="4">Prepilin peptidase CpaA</fullName>
    </submittedName>
</protein>
<dbReference type="GO" id="GO:0004190">
    <property type="term" value="F:aspartic-type endopeptidase activity"/>
    <property type="evidence" value="ECO:0007669"/>
    <property type="project" value="InterPro"/>
</dbReference>
<dbReference type="GO" id="GO:0005886">
    <property type="term" value="C:plasma membrane"/>
    <property type="evidence" value="ECO:0007669"/>
    <property type="project" value="TreeGrafter"/>
</dbReference>
<organism evidence="4 5">
    <name type="scientific">Desulfobacula phenolica</name>
    <dbReference type="NCBI Taxonomy" id="90732"/>
    <lineage>
        <taxon>Bacteria</taxon>
        <taxon>Pseudomonadati</taxon>
        <taxon>Thermodesulfobacteriota</taxon>
        <taxon>Desulfobacteria</taxon>
        <taxon>Desulfobacterales</taxon>
        <taxon>Desulfobacteraceae</taxon>
        <taxon>Desulfobacula</taxon>
    </lineage>
</organism>
<accession>A0A1H2ERU9</accession>
<sequence>MTLQLNHNVIIQYFPLVCLTIILLIASFTDFRTQKIPNILTLTSVFVAISYHLYSGGFQGFLFSLFGVFIGIVVLIIPYAMGGMGAGDVKLMGAVGSFLGAKGVFISFLFTALFGGVYALIIILVFRKIFQGYFRQLFHSILNFLLTRKYSPAPLTENKKKPRLCYGIAIALGTFTYMGLHIFGYKFLP</sequence>
<dbReference type="GO" id="GO:0006465">
    <property type="term" value="P:signal peptide processing"/>
    <property type="evidence" value="ECO:0007669"/>
    <property type="project" value="TreeGrafter"/>
</dbReference>
<dbReference type="InterPro" id="IPR050882">
    <property type="entry name" value="Prepilin_peptidase/N-MTase"/>
</dbReference>
<reference evidence="5" key="1">
    <citation type="submission" date="2016-10" db="EMBL/GenBank/DDBJ databases">
        <authorList>
            <person name="Varghese N."/>
            <person name="Submissions S."/>
        </authorList>
    </citation>
    <scope>NUCLEOTIDE SEQUENCE [LARGE SCALE GENOMIC DNA]</scope>
    <source>
        <strain evidence="5">DSM 3384</strain>
    </source>
</reference>
<dbReference type="InterPro" id="IPR000045">
    <property type="entry name" value="Prepilin_IV_endopep_pep"/>
</dbReference>
<dbReference type="RefSeq" id="WP_175530293.1">
    <property type="nucleotide sequence ID" value="NZ_FNLL01000003.1"/>
</dbReference>
<dbReference type="Gene3D" id="1.20.120.1220">
    <property type="match status" value="1"/>
</dbReference>
<feature type="transmembrane region" description="Helical" evidence="2">
    <location>
        <begin position="9"/>
        <end position="29"/>
    </location>
</feature>
<comment type="similarity">
    <text evidence="1">Belongs to the peptidase A24 family.</text>
</comment>
<proteinExistence type="inferred from homology"/>
<evidence type="ECO:0000313" key="5">
    <source>
        <dbReference type="Proteomes" id="UP000199608"/>
    </source>
</evidence>
<feature type="domain" description="Prepilin type IV endopeptidase peptidase" evidence="3">
    <location>
        <begin position="19"/>
        <end position="120"/>
    </location>
</feature>
<feature type="transmembrane region" description="Helical" evidence="2">
    <location>
        <begin position="35"/>
        <end position="54"/>
    </location>
</feature>
<keyword evidence="5" id="KW-1185">Reference proteome</keyword>
<keyword evidence="2" id="KW-0472">Membrane</keyword>
<dbReference type="Pfam" id="PF01478">
    <property type="entry name" value="Peptidase_A24"/>
    <property type="match status" value="1"/>
</dbReference>
<evidence type="ECO:0000256" key="2">
    <source>
        <dbReference type="SAM" id="Phobius"/>
    </source>
</evidence>
<gene>
    <name evidence="4" type="ORF">SAMN04487931_103311</name>
</gene>
<evidence type="ECO:0000259" key="3">
    <source>
        <dbReference type="Pfam" id="PF01478"/>
    </source>
</evidence>
<dbReference type="AlphaFoldDB" id="A0A1H2ERU9"/>
<dbReference type="EMBL" id="FNLL01000003">
    <property type="protein sequence ID" value="SDT97774.1"/>
    <property type="molecule type" value="Genomic_DNA"/>
</dbReference>